<dbReference type="STRING" id="1827387.A4S15_10450"/>
<protein>
    <submittedName>
        <fullName evidence="1">Peroxiredoxin</fullName>
    </submittedName>
</protein>
<sequence length="159" mass="17119">MSDHKQHRYHVTVTWTGNTGSGTSGYRAYERAHVISAAGKSDIPGSSDPSFRGDCARWNPEELFIASLSACHKLWYLHLCAVEGVIVTSYVDKAEGTMIEDDAHGGRITSLTLRPDVVIAAAGDINKARALHGDAHAACFLANSVNFTVTVSPVIRHAD</sequence>
<dbReference type="PANTHER" id="PTHR42830">
    <property type="entry name" value="OSMOTICALLY INDUCIBLE FAMILY PROTEIN"/>
    <property type="match status" value="1"/>
</dbReference>
<dbReference type="EMBL" id="LWDL01000018">
    <property type="protein sequence ID" value="OQW51641.1"/>
    <property type="molecule type" value="Genomic_DNA"/>
</dbReference>
<proteinExistence type="predicted"/>
<accession>A0A1W9HWJ7</accession>
<dbReference type="Gene3D" id="3.30.300.20">
    <property type="match status" value="1"/>
</dbReference>
<dbReference type="InterPro" id="IPR015946">
    <property type="entry name" value="KH_dom-like_a/b"/>
</dbReference>
<organism evidence="1 2">
    <name type="scientific">Candidatus Raskinella chloraquaticus</name>
    <dbReference type="NCBI Taxonomy" id="1951219"/>
    <lineage>
        <taxon>Bacteria</taxon>
        <taxon>Pseudomonadati</taxon>
        <taxon>Pseudomonadota</taxon>
        <taxon>Alphaproteobacteria</taxon>
        <taxon>Hyphomicrobiales</taxon>
        <taxon>Phreatobacteraceae</taxon>
        <taxon>Candidatus Raskinella</taxon>
    </lineage>
</organism>
<comment type="caution">
    <text evidence="1">The sequence shown here is derived from an EMBL/GenBank/DDBJ whole genome shotgun (WGS) entry which is preliminary data.</text>
</comment>
<dbReference type="RefSeq" id="WP_376801972.1">
    <property type="nucleotide sequence ID" value="NZ_DBNB01000034.1"/>
</dbReference>
<dbReference type="InterPro" id="IPR036102">
    <property type="entry name" value="OsmC/Ohrsf"/>
</dbReference>
<dbReference type="Proteomes" id="UP000192872">
    <property type="component" value="Unassembled WGS sequence"/>
</dbReference>
<dbReference type="InterPro" id="IPR052707">
    <property type="entry name" value="OsmC_Ohr_Peroxiredoxin"/>
</dbReference>
<reference evidence="1 2" key="1">
    <citation type="journal article" date="2017" name="Water Res.">
        <title>Comammox in drinking water systems.</title>
        <authorList>
            <person name="Wang Y."/>
            <person name="Ma L."/>
            <person name="Mao Y."/>
            <person name="Jiang X."/>
            <person name="Xia Y."/>
            <person name="Yu K."/>
            <person name="Li B."/>
            <person name="Zhang T."/>
        </authorList>
    </citation>
    <scope>NUCLEOTIDE SEQUENCE [LARGE SCALE GENOMIC DNA]</scope>
    <source>
        <strain evidence="1">SG_bin8</strain>
    </source>
</reference>
<dbReference type="PANTHER" id="PTHR42830:SF2">
    <property type="entry name" value="OSMC_OHR FAMILY PROTEIN"/>
    <property type="match status" value="1"/>
</dbReference>
<dbReference type="InterPro" id="IPR003718">
    <property type="entry name" value="OsmC/Ohr_fam"/>
</dbReference>
<name>A0A1W9HWJ7_9HYPH</name>
<gene>
    <name evidence="1" type="ORF">A4S15_10450</name>
</gene>
<evidence type="ECO:0000313" key="2">
    <source>
        <dbReference type="Proteomes" id="UP000192872"/>
    </source>
</evidence>
<evidence type="ECO:0000313" key="1">
    <source>
        <dbReference type="EMBL" id="OQW51641.1"/>
    </source>
</evidence>
<dbReference type="Pfam" id="PF02566">
    <property type="entry name" value="OsmC"/>
    <property type="match status" value="1"/>
</dbReference>
<dbReference type="AlphaFoldDB" id="A0A1W9HWJ7"/>
<dbReference type="SUPFAM" id="SSF82784">
    <property type="entry name" value="OsmC-like"/>
    <property type="match status" value="1"/>
</dbReference>